<protein>
    <submittedName>
        <fullName evidence="2">Uncharacterized protein</fullName>
    </submittedName>
</protein>
<organism evidence="2 3">
    <name type="scientific">Podospora aff. communis PSN243</name>
    <dbReference type="NCBI Taxonomy" id="3040156"/>
    <lineage>
        <taxon>Eukaryota</taxon>
        <taxon>Fungi</taxon>
        <taxon>Dikarya</taxon>
        <taxon>Ascomycota</taxon>
        <taxon>Pezizomycotina</taxon>
        <taxon>Sordariomycetes</taxon>
        <taxon>Sordariomycetidae</taxon>
        <taxon>Sordariales</taxon>
        <taxon>Podosporaceae</taxon>
        <taxon>Podospora</taxon>
    </lineage>
</organism>
<keyword evidence="3" id="KW-1185">Reference proteome</keyword>
<evidence type="ECO:0000256" key="1">
    <source>
        <dbReference type="SAM" id="MobiDB-lite"/>
    </source>
</evidence>
<gene>
    <name evidence="2" type="ORF">QBC34DRAFT_410870</name>
</gene>
<reference evidence="2" key="2">
    <citation type="submission" date="2023-05" db="EMBL/GenBank/DDBJ databases">
        <authorList>
            <consortium name="Lawrence Berkeley National Laboratory"/>
            <person name="Steindorff A."/>
            <person name="Hensen N."/>
            <person name="Bonometti L."/>
            <person name="Westerberg I."/>
            <person name="Brannstrom I.O."/>
            <person name="Guillou S."/>
            <person name="Cros-Aarteil S."/>
            <person name="Calhoun S."/>
            <person name="Haridas S."/>
            <person name="Kuo A."/>
            <person name="Mondo S."/>
            <person name="Pangilinan J."/>
            <person name="Riley R."/>
            <person name="Labutti K."/>
            <person name="Andreopoulos B."/>
            <person name="Lipzen A."/>
            <person name="Chen C."/>
            <person name="Yanf M."/>
            <person name="Daum C."/>
            <person name="Ng V."/>
            <person name="Clum A."/>
            <person name="Ohm R."/>
            <person name="Martin F."/>
            <person name="Silar P."/>
            <person name="Natvig D."/>
            <person name="Lalanne C."/>
            <person name="Gautier V."/>
            <person name="Ament-Velasquez S.L."/>
            <person name="Kruys A."/>
            <person name="Hutchinson M.I."/>
            <person name="Powell A.J."/>
            <person name="Barry K."/>
            <person name="Miller A.N."/>
            <person name="Grigoriev I.V."/>
            <person name="Debuchy R."/>
            <person name="Gladieux P."/>
            <person name="Thoren M.H."/>
            <person name="Johannesson H."/>
        </authorList>
    </citation>
    <scope>NUCLEOTIDE SEQUENCE</scope>
    <source>
        <strain evidence="2">PSN243</strain>
    </source>
</reference>
<dbReference type="Proteomes" id="UP001321760">
    <property type="component" value="Unassembled WGS sequence"/>
</dbReference>
<feature type="compositionally biased region" description="Polar residues" evidence="1">
    <location>
        <begin position="1"/>
        <end position="17"/>
    </location>
</feature>
<dbReference type="AlphaFoldDB" id="A0AAV9GHK3"/>
<proteinExistence type="predicted"/>
<dbReference type="EMBL" id="MU865954">
    <property type="protein sequence ID" value="KAK4446803.1"/>
    <property type="molecule type" value="Genomic_DNA"/>
</dbReference>
<feature type="region of interest" description="Disordered" evidence="1">
    <location>
        <begin position="1"/>
        <end position="22"/>
    </location>
</feature>
<reference evidence="2" key="1">
    <citation type="journal article" date="2023" name="Mol. Phylogenet. Evol.">
        <title>Genome-scale phylogeny and comparative genomics of the fungal order Sordariales.</title>
        <authorList>
            <person name="Hensen N."/>
            <person name="Bonometti L."/>
            <person name="Westerberg I."/>
            <person name="Brannstrom I.O."/>
            <person name="Guillou S."/>
            <person name="Cros-Aarteil S."/>
            <person name="Calhoun S."/>
            <person name="Haridas S."/>
            <person name="Kuo A."/>
            <person name="Mondo S."/>
            <person name="Pangilinan J."/>
            <person name="Riley R."/>
            <person name="LaButti K."/>
            <person name="Andreopoulos B."/>
            <person name="Lipzen A."/>
            <person name="Chen C."/>
            <person name="Yan M."/>
            <person name="Daum C."/>
            <person name="Ng V."/>
            <person name="Clum A."/>
            <person name="Steindorff A."/>
            <person name="Ohm R.A."/>
            <person name="Martin F."/>
            <person name="Silar P."/>
            <person name="Natvig D.O."/>
            <person name="Lalanne C."/>
            <person name="Gautier V."/>
            <person name="Ament-Velasquez S.L."/>
            <person name="Kruys A."/>
            <person name="Hutchinson M.I."/>
            <person name="Powell A.J."/>
            <person name="Barry K."/>
            <person name="Miller A.N."/>
            <person name="Grigoriev I.V."/>
            <person name="Debuchy R."/>
            <person name="Gladieux P."/>
            <person name="Hiltunen Thoren M."/>
            <person name="Johannesson H."/>
        </authorList>
    </citation>
    <scope>NUCLEOTIDE SEQUENCE</scope>
    <source>
        <strain evidence="2">PSN243</strain>
    </source>
</reference>
<accession>A0AAV9GHK3</accession>
<name>A0AAV9GHK3_9PEZI</name>
<evidence type="ECO:0000313" key="3">
    <source>
        <dbReference type="Proteomes" id="UP001321760"/>
    </source>
</evidence>
<comment type="caution">
    <text evidence="2">The sequence shown here is derived from an EMBL/GenBank/DDBJ whole genome shotgun (WGS) entry which is preliminary data.</text>
</comment>
<sequence length="271" mass="29655">MSQPTTYALSGENITTTSSPNPLYHLSHPLSSLTHRTTSIQFSRIPNPHPTDAPSLSPTVDLEPLSPAKPALPLYNLIHPSNAQYRTDIPSPFYLTATSPPSTPTPALGNIKFPPSFAPSLKKKYLLPFHKPSFTAFLNPGSSSTTAPLFPSESEGGKVKVLFTAKPSRIGRSWEWLDGEGRVVAREEGEKDGQEATLVVFRREDMKDEEVEALLALWVLRLWWGVAEEREFQKEALMELTPPEAIGNMRMSKMNKRVGALGGFAAAGGAC</sequence>
<evidence type="ECO:0000313" key="2">
    <source>
        <dbReference type="EMBL" id="KAK4446803.1"/>
    </source>
</evidence>